<dbReference type="InterPro" id="IPR013601">
    <property type="entry name" value="FAE1_typ3_polyketide_synth"/>
</dbReference>
<dbReference type="PANTHER" id="PTHR31561">
    <property type="entry name" value="3-KETOACYL-COA SYNTHASE"/>
    <property type="match status" value="1"/>
</dbReference>
<evidence type="ECO:0000256" key="7">
    <source>
        <dbReference type="SAM" id="MobiDB-lite"/>
    </source>
</evidence>
<organism evidence="11">
    <name type="scientific">Sesamum radiatum</name>
    <name type="common">Black benniseed</name>
    <dbReference type="NCBI Taxonomy" id="300843"/>
    <lineage>
        <taxon>Eukaryota</taxon>
        <taxon>Viridiplantae</taxon>
        <taxon>Streptophyta</taxon>
        <taxon>Embryophyta</taxon>
        <taxon>Tracheophyta</taxon>
        <taxon>Spermatophyta</taxon>
        <taxon>Magnoliopsida</taxon>
        <taxon>eudicotyledons</taxon>
        <taxon>Gunneridae</taxon>
        <taxon>Pentapetalae</taxon>
        <taxon>asterids</taxon>
        <taxon>lamiids</taxon>
        <taxon>Lamiales</taxon>
        <taxon>Pedaliaceae</taxon>
        <taxon>Sesamum</taxon>
    </lineage>
</organism>
<reference evidence="11" key="1">
    <citation type="submission" date="2020-06" db="EMBL/GenBank/DDBJ databases">
        <authorList>
            <person name="Li T."/>
            <person name="Hu X."/>
            <person name="Zhang T."/>
            <person name="Song X."/>
            <person name="Zhang H."/>
            <person name="Dai N."/>
            <person name="Sheng W."/>
            <person name="Hou X."/>
            <person name="Wei L."/>
        </authorList>
    </citation>
    <scope>NUCLEOTIDE SEQUENCE</scope>
    <source>
        <strain evidence="11">G02</strain>
        <tissue evidence="11">Leaf</tissue>
    </source>
</reference>
<evidence type="ECO:0000313" key="11">
    <source>
        <dbReference type="EMBL" id="KAL0388512.1"/>
    </source>
</evidence>
<comment type="catalytic activity">
    <reaction evidence="5">
        <text>a very-long-chain acyl-CoA + malonyl-CoA + H(+) = a very-long-chain 3-oxoacyl-CoA + CO2 + CoA</text>
        <dbReference type="Rhea" id="RHEA:32727"/>
        <dbReference type="ChEBI" id="CHEBI:15378"/>
        <dbReference type="ChEBI" id="CHEBI:16526"/>
        <dbReference type="ChEBI" id="CHEBI:57287"/>
        <dbReference type="ChEBI" id="CHEBI:57384"/>
        <dbReference type="ChEBI" id="CHEBI:90725"/>
        <dbReference type="ChEBI" id="CHEBI:90736"/>
        <dbReference type="EC" id="2.3.1.199"/>
    </reaction>
</comment>
<dbReference type="EMBL" id="JACGWJ010000011">
    <property type="protein sequence ID" value="KAL0388512.1"/>
    <property type="molecule type" value="Genomic_DNA"/>
</dbReference>
<keyword evidence="4 6" id="KW-0012">Acyltransferase</keyword>
<dbReference type="InterPro" id="IPR016039">
    <property type="entry name" value="Thiolase-like"/>
</dbReference>
<dbReference type="InterPro" id="IPR013747">
    <property type="entry name" value="ACP_syn_III_C"/>
</dbReference>
<evidence type="ECO:0000259" key="10">
    <source>
        <dbReference type="Pfam" id="PF08541"/>
    </source>
</evidence>
<comment type="similarity">
    <text evidence="2 6">Belongs to the thiolase-like superfamily. Chalcone/stilbene synthases family.</text>
</comment>
<dbReference type="GO" id="GO:0016020">
    <property type="term" value="C:membrane"/>
    <property type="evidence" value="ECO:0007669"/>
    <property type="project" value="InterPro"/>
</dbReference>
<feature type="region of interest" description="Disordered" evidence="7">
    <location>
        <begin position="1"/>
        <end position="21"/>
    </location>
</feature>
<evidence type="ECO:0000259" key="9">
    <source>
        <dbReference type="Pfam" id="PF08392"/>
    </source>
</evidence>
<proteinExistence type="inferred from homology"/>
<evidence type="ECO:0000256" key="2">
    <source>
        <dbReference type="ARBA" id="ARBA00005531"/>
    </source>
</evidence>
<name>A0AAW2S845_SESRA</name>
<keyword evidence="3 6" id="KW-0808">Transferase</keyword>
<feature type="transmembrane region" description="Helical" evidence="8">
    <location>
        <begin position="84"/>
        <end position="105"/>
    </location>
</feature>
<dbReference type="PIRSF" id="PIRSF036417">
    <property type="entry name" value="3-ktacl-CoA_syn"/>
    <property type="match status" value="1"/>
</dbReference>
<keyword evidence="8" id="KW-1133">Transmembrane helix</keyword>
<dbReference type="GO" id="GO:0009922">
    <property type="term" value="F:fatty acid elongase activity"/>
    <property type="evidence" value="ECO:0007669"/>
    <property type="project" value="UniProtKB-EC"/>
</dbReference>
<gene>
    <name evidence="11" type="ORF">Sradi_2733000</name>
</gene>
<evidence type="ECO:0000256" key="3">
    <source>
        <dbReference type="ARBA" id="ARBA00022679"/>
    </source>
</evidence>
<evidence type="ECO:0000256" key="1">
    <source>
        <dbReference type="ARBA" id="ARBA00005194"/>
    </source>
</evidence>
<dbReference type="GO" id="GO:0006633">
    <property type="term" value="P:fatty acid biosynthetic process"/>
    <property type="evidence" value="ECO:0007669"/>
    <property type="project" value="InterPro"/>
</dbReference>
<evidence type="ECO:0000256" key="6">
    <source>
        <dbReference type="PIRNR" id="PIRNR036417"/>
    </source>
</evidence>
<dbReference type="EC" id="2.3.1.-" evidence="6"/>
<feature type="domain" description="Beta-ketoacyl-[acyl-carrier-protein] synthase III C-terminal" evidence="10">
    <location>
        <begin position="404"/>
        <end position="483"/>
    </location>
</feature>
<dbReference type="Pfam" id="PF08541">
    <property type="entry name" value="ACP_syn_III_C"/>
    <property type="match status" value="1"/>
</dbReference>
<sequence>MAEEKMSCGITTSSPLSIPGEEDEKKQANYLSFIRLKYMKLSYYYLISYAAYLLIVPLLLIAAANLSTSHVQDVLQMCNYHLRYNVLTVISCACLTAVLATIYFMSRPRKVYLVDFSCYKPDPSLSCTRGAVMEKFSAILSEESAAFTKKVLERLGDGTFAFSHKDFPPKRPFQCAREEAEMVICGAIDDLFAKSRVKPRDIGILVVNISAFNPTPSLSSMIVNRYKLREDVVSCNLGGMGCSAGLIAIDLAKRLLQVQPKTCALIMSLECMTSNYYAGKDRTKLLPNCLFRMGGAAILLSNRFSDRQRSKYELMHTLRTHKGADDRAYKCVFQEEDEAGNLGVSLSKDLIAAAGQTLKENIKALGPLVLPMSEQFLFVATMLGRKVFSMKIKPYVPDFKLAFEHFCIHSGGKGVLDEIEKNLQLTQWHMEPSRMTLYSFGNTSSSSIWYSLAYAEAQGRIRKGHRVWQIALGSGFKCNSGVWCALKTIHPTAEQNPWTDEINLFPVPVPETMPRVILLDS</sequence>
<evidence type="ECO:0000256" key="5">
    <source>
        <dbReference type="ARBA" id="ARBA00047375"/>
    </source>
</evidence>
<keyword evidence="8" id="KW-0812">Transmembrane</keyword>
<evidence type="ECO:0000256" key="8">
    <source>
        <dbReference type="SAM" id="Phobius"/>
    </source>
</evidence>
<feature type="transmembrane region" description="Helical" evidence="8">
    <location>
        <begin position="43"/>
        <end position="64"/>
    </location>
</feature>
<dbReference type="InterPro" id="IPR012392">
    <property type="entry name" value="3-ktacl-CoA_syn"/>
</dbReference>
<feature type="domain" description="FAE" evidence="9">
    <location>
        <begin position="103"/>
        <end position="387"/>
    </location>
</feature>
<dbReference type="Pfam" id="PF08392">
    <property type="entry name" value="FAE1_CUT1_RppA"/>
    <property type="match status" value="1"/>
</dbReference>
<dbReference type="Gene3D" id="3.40.47.10">
    <property type="match status" value="1"/>
</dbReference>
<keyword evidence="8" id="KW-0472">Membrane</keyword>
<dbReference type="CDD" id="cd00831">
    <property type="entry name" value="CHS_like"/>
    <property type="match status" value="1"/>
</dbReference>
<dbReference type="SUPFAM" id="SSF53901">
    <property type="entry name" value="Thiolase-like"/>
    <property type="match status" value="2"/>
</dbReference>
<comment type="pathway">
    <text evidence="1 6">Lipid metabolism; fatty acid biosynthesis.</text>
</comment>
<protein>
    <recommendedName>
        <fullName evidence="6">3-ketoacyl-CoA synthase</fullName>
        <ecNumber evidence="6">2.3.1.-</ecNumber>
    </recommendedName>
</protein>
<accession>A0AAW2S845</accession>
<reference evidence="11" key="2">
    <citation type="journal article" date="2024" name="Plant">
        <title>Genomic evolution and insights into agronomic trait innovations of Sesamum species.</title>
        <authorList>
            <person name="Miao H."/>
            <person name="Wang L."/>
            <person name="Qu L."/>
            <person name="Liu H."/>
            <person name="Sun Y."/>
            <person name="Le M."/>
            <person name="Wang Q."/>
            <person name="Wei S."/>
            <person name="Zheng Y."/>
            <person name="Lin W."/>
            <person name="Duan Y."/>
            <person name="Cao H."/>
            <person name="Xiong S."/>
            <person name="Wang X."/>
            <person name="Wei L."/>
            <person name="Li C."/>
            <person name="Ma Q."/>
            <person name="Ju M."/>
            <person name="Zhao R."/>
            <person name="Li G."/>
            <person name="Mu C."/>
            <person name="Tian Q."/>
            <person name="Mei H."/>
            <person name="Zhang T."/>
            <person name="Gao T."/>
            <person name="Zhang H."/>
        </authorList>
    </citation>
    <scope>NUCLEOTIDE SEQUENCE</scope>
    <source>
        <strain evidence="11">G02</strain>
    </source>
</reference>
<dbReference type="AlphaFoldDB" id="A0AAW2S845"/>
<comment type="caution">
    <text evidence="11">The sequence shown here is derived from an EMBL/GenBank/DDBJ whole genome shotgun (WGS) entry which is preliminary data.</text>
</comment>
<evidence type="ECO:0000256" key="4">
    <source>
        <dbReference type="ARBA" id="ARBA00023315"/>
    </source>
</evidence>